<dbReference type="Proteomes" id="UP000275267">
    <property type="component" value="Unassembled WGS sequence"/>
</dbReference>
<evidence type="ECO:0000256" key="1">
    <source>
        <dbReference type="ARBA" id="ARBA00009748"/>
    </source>
</evidence>
<evidence type="ECO:0000313" key="9">
    <source>
        <dbReference type="Proteomes" id="UP000275267"/>
    </source>
</evidence>
<keyword evidence="2 6" id="KW-0732">Signal</keyword>
<feature type="chain" id="PRO_5018130195" evidence="6">
    <location>
        <begin position="27"/>
        <end position="157"/>
    </location>
</feature>
<dbReference type="SUPFAM" id="SSF47699">
    <property type="entry name" value="Bifunctional inhibitor/lipid-transfer protein/seed storage 2S albumin"/>
    <property type="match status" value="1"/>
</dbReference>
<protein>
    <submittedName>
        <fullName evidence="8">PEARLI1-like lipid transfer protein 2</fullName>
    </submittedName>
</protein>
<feature type="region of interest" description="Disordered" evidence="5">
    <location>
        <begin position="31"/>
        <end position="60"/>
    </location>
</feature>
<keyword evidence="4" id="KW-0325">Glycoprotein</keyword>
<evidence type="ECO:0000256" key="4">
    <source>
        <dbReference type="ARBA" id="ARBA00023180"/>
    </source>
</evidence>
<dbReference type="SMART" id="SM00499">
    <property type="entry name" value="AAI"/>
    <property type="match status" value="1"/>
</dbReference>
<dbReference type="OrthoDB" id="692299at2759"/>
<keyword evidence="3" id="KW-1015">Disulfide bond</keyword>
<evidence type="ECO:0000313" key="8">
    <source>
        <dbReference type="EMBL" id="RLN34193.1"/>
    </source>
</evidence>
<proteinExistence type="inferred from homology"/>
<evidence type="ECO:0000259" key="7">
    <source>
        <dbReference type="SMART" id="SM00499"/>
    </source>
</evidence>
<dbReference type="CDD" id="cd00010">
    <property type="entry name" value="AAI_LTSS"/>
    <property type="match status" value="1"/>
</dbReference>
<dbReference type="PANTHER" id="PTHR33044">
    <property type="entry name" value="BIFUNCTIONAL INHIBITOR/LIPID-TRANSFER PROTEIN/SEED STORAGE 2S ALBUMIN SUPERFAMILY PROTEIN-RELATED"/>
    <property type="match status" value="1"/>
</dbReference>
<feature type="signal peptide" evidence="6">
    <location>
        <begin position="1"/>
        <end position="26"/>
    </location>
</feature>
<sequence>MAPSKCTIAFLLVLAAVAAILRPSSAARVQLQAEEAAPQPPSSGSAAPAPPSPQPAECSTSLSGLAPCADFLTANATNFLAAPAAACCDGVRSLVKDAPVCLCHVMSGDLGEILPAPELRLRAVALPRACGVAVPFGTLRQCIRGPVPPMDAPAPPS</sequence>
<feature type="domain" description="Bifunctional inhibitor/plant lipid transfer protein/seed storage helical" evidence="7">
    <location>
        <begin position="58"/>
        <end position="142"/>
    </location>
</feature>
<dbReference type="AlphaFoldDB" id="A0A3L6TA62"/>
<evidence type="ECO:0000256" key="2">
    <source>
        <dbReference type="ARBA" id="ARBA00022729"/>
    </source>
</evidence>
<gene>
    <name evidence="8" type="ORF">C2845_PM03G06400</name>
</gene>
<dbReference type="EMBL" id="PQIB02000002">
    <property type="protein sequence ID" value="RLN34193.1"/>
    <property type="molecule type" value="Genomic_DNA"/>
</dbReference>
<dbReference type="InterPro" id="IPR043325">
    <property type="entry name" value="LTSS"/>
</dbReference>
<feature type="compositionally biased region" description="Low complexity" evidence="5">
    <location>
        <begin position="32"/>
        <end position="47"/>
    </location>
</feature>
<name>A0A3L6TA62_PANMI</name>
<dbReference type="STRING" id="4540.A0A3L6TA62"/>
<dbReference type="Gene3D" id="1.10.110.10">
    <property type="entry name" value="Plant lipid-transfer and hydrophobic proteins"/>
    <property type="match status" value="1"/>
</dbReference>
<dbReference type="InterPro" id="IPR036312">
    <property type="entry name" value="Bifun_inhib/LTP/seed_sf"/>
</dbReference>
<evidence type="ECO:0000256" key="3">
    <source>
        <dbReference type="ARBA" id="ARBA00023157"/>
    </source>
</evidence>
<comment type="similarity">
    <text evidence="1">Belongs to the plant LTP family.</text>
</comment>
<comment type="caution">
    <text evidence="8">The sequence shown here is derived from an EMBL/GenBank/DDBJ whole genome shotgun (WGS) entry which is preliminary data.</text>
</comment>
<dbReference type="InterPro" id="IPR016140">
    <property type="entry name" value="Bifunc_inhib/LTP/seed_store"/>
</dbReference>
<accession>A0A3L6TA62</accession>
<reference evidence="9" key="1">
    <citation type="journal article" date="2019" name="Nat. Commun.">
        <title>The genome of broomcorn millet.</title>
        <authorList>
            <person name="Zou C."/>
            <person name="Miki D."/>
            <person name="Li D."/>
            <person name="Tang Q."/>
            <person name="Xiao L."/>
            <person name="Rajput S."/>
            <person name="Deng P."/>
            <person name="Jia W."/>
            <person name="Huang R."/>
            <person name="Zhang M."/>
            <person name="Sun Y."/>
            <person name="Hu J."/>
            <person name="Fu X."/>
            <person name="Schnable P.S."/>
            <person name="Li F."/>
            <person name="Zhang H."/>
            <person name="Feng B."/>
            <person name="Zhu X."/>
            <person name="Liu R."/>
            <person name="Schnable J.C."/>
            <person name="Zhu J.-K."/>
            <person name="Zhang H."/>
        </authorList>
    </citation>
    <scope>NUCLEOTIDE SEQUENCE [LARGE SCALE GENOMIC DNA]</scope>
</reference>
<organism evidence="8 9">
    <name type="scientific">Panicum miliaceum</name>
    <name type="common">Proso millet</name>
    <name type="synonym">Broomcorn millet</name>
    <dbReference type="NCBI Taxonomy" id="4540"/>
    <lineage>
        <taxon>Eukaryota</taxon>
        <taxon>Viridiplantae</taxon>
        <taxon>Streptophyta</taxon>
        <taxon>Embryophyta</taxon>
        <taxon>Tracheophyta</taxon>
        <taxon>Spermatophyta</taxon>
        <taxon>Magnoliopsida</taxon>
        <taxon>Liliopsida</taxon>
        <taxon>Poales</taxon>
        <taxon>Poaceae</taxon>
        <taxon>PACMAD clade</taxon>
        <taxon>Panicoideae</taxon>
        <taxon>Panicodae</taxon>
        <taxon>Paniceae</taxon>
        <taxon>Panicinae</taxon>
        <taxon>Panicum</taxon>
        <taxon>Panicum sect. Panicum</taxon>
    </lineage>
</organism>
<keyword evidence="9" id="KW-1185">Reference proteome</keyword>
<evidence type="ECO:0000256" key="5">
    <source>
        <dbReference type="SAM" id="MobiDB-lite"/>
    </source>
</evidence>
<dbReference type="Pfam" id="PF14368">
    <property type="entry name" value="LTP_2"/>
    <property type="match status" value="1"/>
</dbReference>
<evidence type="ECO:0000256" key="6">
    <source>
        <dbReference type="SAM" id="SignalP"/>
    </source>
</evidence>